<evidence type="ECO:0000256" key="3">
    <source>
        <dbReference type="SAM" id="MobiDB-lite"/>
    </source>
</evidence>
<comment type="caution">
    <text evidence="4">The sequence shown here is derived from an EMBL/GenBank/DDBJ whole genome shotgun (WGS) entry which is preliminary data.</text>
</comment>
<dbReference type="Gene3D" id="2.40.160.180">
    <property type="entry name" value="Carbohydrate-selective porin OprB"/>
    <property type="match status" value="1"/>
</dbReference>
<protein>
    <submittedName>
        <fullName evidence="4">Carbohydrate-selective porin OprB</fullName>
    </submittedName>
</protein>
<dbReference type="GO" id="GO:0008643">
    <property type="term" value="P:carbohydrate transport"/>
    <property type="evidence" value="ECO:0007669"/>
    <property type="project" value="InterPro"/>
</dbReference>
<dbReference type="PANTHER" id="PTHR37944:SF1">
    <property type="entry name" value="PORIN B"/>
    <property type="match status" value="1"/>
</dbReference>
<dbReference type="InterPro" id="IPR052932">
    <property type="entry name" value="OprB_Porin"/>
</dbReference>
<evidence type="ECO:0000313" key="5">
    <source>
        <dbReference type="Proteomes" id="UP000050554"/>
    </source>
</evidence>
<dbReference type="GO" id="GO:0015288">
    <property type="term" value="F:porin activity"/>
    <property type="evidence" value="ECO:0007669"/>
    <property type="project" value="InterPro"/>
</dbReference>
<dbReference type="InterPro" id="IPR007049">
    <property type="entry name" value="Carb-sel_porin_OprB"/>
</dbReference>
<accession>A0A0Q0DR90</accession>
<dbReference type="Proteomes" id="UP000050554">
    <property type="component" value="Unassembled WGS sequence"/>
</dbReference>
<feature type="region of interest" description="Disordered" evidence="3">
    <location>
        <begin position="1"/>
        <end position="23"/>
    </location>
</feature>
<evidence type="ECO:0000313" key="4">
    <source>
        <dbReference type="EMBL" id="KPY42233.1"/>
    </source>
</evidence>
<proteinExistence type="inferred from homology"/>
<name>A0A0Q0DR90_PSESI</name>
<dbReference type="EMBL" id="LJRF01000216">
    <property type="protein sequence ID" value="KPY42233.1"/>
    <property type="molecule type" value="Genomic_DNA"/>
</dbReference>
<gene>
    <name evidence="4" type="ORF">ALO47_04884</name>
</gene>
<reference evidence="4 5" key="1">
    <citation type="submission" date="2015-09" db="EMBL/GenBank/DDBJ databases">
        <title>Genome announcement of multiple Pseudomonas syringae strains.</title>
        <authorList>
            <person name="Thakur S."/>
            <person name="Wang P.W."/>
            <person name="Gong Y."/>
            <person name="Weir B.S."/>
            <person name="Guttman D.S."/>
        </authorList>
    </citation>
    <scope>NUCLEOTIDE SEQUENCE [LARGE SCALE GENOMIC DNA]</scope>
    <source>
        <strain evidence="4 5">ICMP3882</strain>
    </source>
</reference>
<evidence type="ECO:0000256" key="1">
    <source>
        <dbReference type="ARBA" id="ARBA00008769"/>
    </source>
</evidence>
<dbReference type="PANTHER" id="PTHR37944">
    <property type="entry name" value="PORIN B"/>
    <property type="match status" value="1"/>
</dbReference>
<dbReference type="GO" id="GO:0016020">
    <property type="term" value="C:membrane"/>
    <property type="evidence" value="ECO:0007669"/>
    <property type="project" value="InterPro"/>
</dbReference>
<dbReference type="AlphaFoldDB" id="A0A0Q0DR90"/>
<organism evidence="4 5">
    <name type="scientific">Pseudomonas syringae pv. ribicola</name>
    <dbReference type="NCBI Taxonomy" id="55398"/>
    <lineage>
        <taxon>Bacteria</taxon>
        <taxon>Pseudomonadati</taxon>
        <taxon>Pseudomonadota</taxon>
        <taxon>Gammaproteobacteria</taxon>
        <taxon>Pseudomonadales</taxon>
        <taxon>Pseudomonadaceae</taxon>
        <taxon>Pseudomonas</taxon>
    </lineage>
</organism>
<comment type="similarity">
    <text evidence="1 2">Belongs to the OprB family.</text>
</comment>
<evidence type="ECO:0000256" key="2">
    <source>
        <dbReference type="RuleBase" id="RU363072"/>
    </source>
</evidence>
<dbReference type="PATRIC" id="fig|55398.3.peg.3038"/>
<dbReference type="Pfam" id="PF04966">
    <property type="entry name" value="OprB"/>
    <property type="match status" value="1"/>
</dbReference>
<sequence length="487" mass="54015">MNRFSASGASPMAAKTVTESRVVPEKNQKRMPLFMPNSSKHYRFATVQRAVSLCGLTLLGLAGTVHAAPALSPDSPWMLGDWGGKRTDLSTRGIDFKLDYTSETGANLHGGYNHDKATRYSDQIAVGAHLDLQKILGWHDAEFQLTLNNRNGDNISNDRIGDPRTGTISSSQEVWGRGSVTRLTQMWYQQKFFDQALSIKLGRFNEGEDFNSIPCDFQNLSLCGSQVGNYVNTWYNWPISQWAMRIKYQLTPEVFVQVGAFEQNPSNLENDNAFKLSGSGTEGAVLPVELVWSPRVNGLPGEYRAGYYYSTADSEDVYKNTDGQPAALTGTAYRGASSKHGVWLNLRQQVTRQDGDASRGLSLFANGTLHDKKTNMVDNYVSVGMVYKGPFDARTQDDIGLGLSRIHVNPAYRKNADARNQAAAVYDYNDPSFTPLQDTEYNAELYYGVHVADWLTVRPNLQYVRHPGGLDEVDDALVAGLKVQLSF</sequence>
<dbReference type="InterPro" id="IPR038673">
    <property type="entry name" value="OprB_sf"/>
</dbReference>